<evidence type="ECO:0000256" key="5">
    <source>
        <dbReference type="ARBA" id="ARBA00022840"/>
    </source>
</evidence>
<evidence type="ECO:0000259" key="6">
    <source>
        <dbReference type="PROSITE" id="PS50011"/>
    </source>
</evidence>
<dbReference type="PROSITE" id="PS00108">
    <property type="entry name" value="PROTEIN_KINASE_ST"/>
    <property type="match status" value="1"/>
</dbReference>
<dbReference type="EMBL" id="SNRW01017133">
    <property type="protein sequence ID" value="KAA6368656.1"/>
    <property type="molecule type" value="Genomic_DNA"/>
</dbReference>
<dbReference type="Pfam" id="PF00069">
    <property type="entry name" value="Pkinase"/>
    <property type="match status" value="1"/>
</dbReference>
<dbReference type="InterPro" id="IPR008271">
    <property type="entry name" value="Ser/Thr_kinase_AS"/>
</dbReference>
<name>A0A5J4UCY6_9EUKA</name>
<dbReference type="GO" id="GO:0004674">
    <property type="term" value="F:protein serine/threonine kinase activity"/>
    <property type="evidence" value="ECO:0007669"/>
    <property type="project" value="UniProtKB-EC"/>
</dbReference>
<proteinExistence type="predicted"/>
<dbReference type="SUPFAM" id="SSF56112">
    <property type="entry name" value="Protein kinase-like (PK-like)"/>
    <property type="match status" value="1"/>
</dbReference>
<keyword evidence="4 7" id="KW-0418">Kinase</keyword>
<evidence type="ECO:0000256" key="4">
    <source>
        <dbReference type="ARBA" id="ARBA00022777"/>
    </source>
</evidence>
<dbReference type="SMART" id="SM00220">
    <property type="entry name" value="S_TKc"/>
    <property type="match status" value="1"/>
</dbReference>
<protein>
    <recommendedName>
        <fullName evidence="1">non-specific serine/threonine protein kinase</fullName>
        <ecNumber evidence="1">2.7.11.1</ecNumber>
    </recommendedName>
</protein>
<reference evidence="7 8" key="1">
    <citation type="submission" date="2019-03" db="EMBL/GenBank/DDBJ databases">
        <title>Single cell metagenomics reveals metabolic interactions within the superorganism composed of flagellate Streblomastix strix and complex community of Bacteroidetes bacteria on its surface.</title>
        <authorList>
            <person name="Treitli S.C."/>
            <person name="Kolisko M."/>
            <person name="Husnik F."/>
            <person name="Keeling P."/>
            <person name="Hampl V."/>
        </authorList>
    </citation>
    <scope>NUCLEOTIDE SEQUENCE [LARGE SCALE GENOMIC DNA]</scope>
    <source>
        <strain evidence="7">ST1C</strain>
    </source>
</reference>
<dbReference type="OrthoDB" id="4062651at2759"/>
<dbReference type="Proteomes" id="UP000324800">
    <property type="component" value="Unassembled WGS sequence"/>
</dbReference>
<keyword evidence="5" id="KW-0067">ATP-binding</keyword>
<evidence type="ECO:0000256" key="3">
    <source>
        <dbReference type="ARBA" id="ARBA00022741"/>
    </source>
</evidence>
<evidence type="ECO:0000313" key="7">
    <source>
        <dbReference type="EMBL" id="KAA6368656.1"/>
    </source>
</evidence>
<keyword evidence="2" id="KW-0808">Transferase</keyword>
<organism evidence="7 8">
    <name type="scientific">Streblomastix strix</name>
    <dbReference type="NCBI Taxonomy" id="222440"/>
    <lineage>
        <taxon>Eukaryota</taxon>
        <taxon>Metamonada</taxon>
        <taxon>Preaxostyla</taxon>
        <taxon>Oxymonadida</taxon>
        <taxon>Streblomastigidae</taxon>
        <taxon>Streblomastix</taxon>
    </lineage>
</organism>
<dbReference type="InterPro" id="IPR050660">
    <property type="entry name" value="NEK_Ser/Thr_kinase"/>
</dbReference>
<keyword evidence="3" id="KW-0547">Nucleotide-binding</keyword>
<dbReference type="PANTHER" id="PTHR43671">
    <property type="entry name" value="SERINE/THREONINE-PROTEIN KINASE NEK"/>
    <property type="match status" value="1"/>
</dbReference>
<comment type="caution">
    <text evidence="7">The sequence shown here is derived from an EMBL/GenBank/DDBJ whole genome shotgun (WGS) entry which is preliminary data.</text>
</comment>
<dbReference type="InterPro" id="IPR000719">
    <property type="entry name" value="Prot_kinase_dom"/>
</dbReference>
<dbReference type="GO" id="GO:0005524">
    <property type="term" value="F:ATP binding"/>
    <property type="evidence" value="ECO:0007669"/>
    <property type="project" value="UniProtKB-KW"/>
</dbReference>
<dbReference type="PANTHER" id="PTHR43671:SF13">
    <property type="entry name" value="SERINE_THREONINE-PROTEIN KINASE NEK2"/>
    <property type="match status" value="1"/>
</dbReference>
<evidence type="ECO:0000256" key="1">
    <source>
        <dbReference type="ARBA" id="ARBA00012513"/>
    </source>
</evidence>
<dbReference type="EC" id="2.7.11.1" evidence="1"/>
<accession>A0A5J4UCY6</accession>
<gene>
    <name evidence="7" type="ORF">EZS28_035818</name>
</gene>
<evidence type="ECO:0000313" key="8">
    <source>
        <dbReference type="Proteomes" id="UP000324800"/>
    </source>
</evidence>
<sequence length="275" mass="31436">MREKAASLKVAVKEMDYESEAEKKMIHNEIAVMKYIYQIVQKSARSSFIHIVQPLGFFLNEEGDKVYIVMEYCSQGDLRKYINVMKGKGVKISPAKAYDFLGQIAVSLNQLHCNGIIHSDIKPENILLTEDFKVKLSDFGVARQQQKGNEYLTQNGGTFLYQAPEYLYSALDNEISPQIIKTIQTIASDIWAFGVTMFELLAQNHPFFDNKEGEDLQMFELIHRIVNSQPAALPDQYPLNLKNIIKRMQEKDPSRRITAEQILNIHEVAGSLNEK</sequence>
<dbReference type="PROSITE" id="PS50011">
    <property type="entry name" value="PROTEIN_KINASE_DOM"/>
    <property type="match status" value="1"/>
</dbReference>
<feature type="domain" description="Protein kinase" evidence="6">
    <location>
        <begin position="1"/>
        <end position="269"/>
    </location>
</feature>
<dbReference type="InterPro" id="IPR011009">
    <property type="entry name" value="Kinase-like_dom_sf"/>
</dbReference>
<dbReference type="AlphaFoldDB" id="A0A5J4UCY6"/>
<evidence type="ECO:0000256" key="2">
    <source>
        <dbReference type="ARBA" id="ARBA00022679"/>
    </source>
</evidence>
<dbReference type="Gene3D" id="1.10.510.10">
    <property type="entry name" value="Transferase(Phosphotransferase) domain 1"/>
    <property type="match status" value="1"/>
</dbReference>